<dbReference type="EMBL" id="BAAAFO010000001">
    <property type="protein sequence ID" value="GAA0244510.1"/>
    <property type="molecule type" value="Genomic_DNA"/>
</dbReference>
<proteinExistence type="predicted"/>
<dbReference type="Proteomes" id="UP001500657">
    <property type="component" value="Unassembled WGS sequence"/>
</dbReference>
<organism evidence="1 2">
    <name type="scientific">Rhodanobacter caeni</name>
    <dbReference type="NCBI Taxonomy" id="657654"/>
    <lineage>
        <taxon>Bacteria</taxon>
        <taxon>Pseudomonadati</taxon>
        <taxon>Pseudomonadota</taxon>
        <taxon>Gammaproteobacteria</taxon>
        <taxon>Lysobacterales</taxon>
        <taxon>Rhodanobacteraceae</taxon>
        <taxon>Rhodanobacter</taxon>
    </lineage>
</organism>
<keyword evidence="2" id="KW-1185">Reference proteome</keyword>
<comment type="caution">
    <text evidence="1">The sequence shown here is derived from an EMBL/GenBank/DDBJ whole genome shotgun (WGS) entry which is preliminary data.</text>
</comment>
<evidence type="ECO:0000313" key="2">
    <source>
        <dbReference type="Proteomes" id="UP001500657"/>
    </source>
</evidence>
<protein>
    <submittedName>
        <fullName evidence="1">HEPN domain-containing protein</fullName>
    </submittedName>
</protein>
<dbReference type="RefSeq" id="WP_343880345.1">
    <property type="nucleotide sequence ID" value="NZ_BAAAFO010000001.1"/>
</dbReference>
<evidence type="ECO:0000313" key="1">
    <source>
        <dbReference type="EMBL" id="GAA0244510.1"/>
    </source>
</evidence>
<accession>A0ABP3DX48</accession>
<name>A0ABP3DX48_9GAMM</name>
<gene>
    <name evidence="1" type="ORF">GCM10009126_07730</name>
</gene>
<reference evidence="2" key="1">
    <citation type="journal article" date="2019" name="Int. J. Syst. Evol. Microbiol.">
        <title>The Global Catalogue of Microorganisms (GCM) 10K type strain sequencing project: providing services to taxonomists for standard genome sequencing and annotation.</title>
        <authorList>
            <consortium name="The Broad Institute Genomics Platform"/>
            <consortium name="The Broad Institute Genome Sequencing Center for Infectious Disease"/>
            <person name="Wu L."/>
            <person name="Ma J."/>
        </authorList>
    </citation>
    <scope>NUCLEOTIDE SEQUENCE [LARGE SCALE GENOMIC DNA]</scope>
    <source>
        <strain evidence="2">JCM 16242</strain>
    </source>
</reference>
<sequence>MHTDTATSDALRERHRAIRETQSQALATRLHRSLSWLQRAEQDTGDDDARFIHLWIALNAAYASEFSDEREHARMGAFLERIVAADHGQRLHALLFRQFSGPIRLLIDNRYVFAPFWQALREHDASDRWKRAFERSRKDAMDALLAHRTAELLGIVLRRLYVLRNQLVHGGATWNSSVNRAQLRDGCAILGALLPLCIELMMATDAFDDDPVAYPVITELTRGAGR</sequence>